<proteinExistence type="predicted"/>
<name>A0A915IVV7_ROMCU</name>
<dbReference type="AlphaFoldDB" id="A0A915IVV7"/>
<reference evidence="2" key="1">
    <citation type="submission" date="2022-11" db="UniProtKB">
        <authorList>
            <consortium name="WormBaseParasite"/>
        </authorList>
    </citation>
    <scope>IDENTIFICATION</scope>
</reference>
<evidence type="ECO:0000313" key="2">
    <source>
        <dbReference type="WBParaSite" id="nRc.2.0.1.t17952-RA"/>
    </source>
</evidence>
<accession>A0A915IVV7</accession>
<dbReference type="WBParaSite" id="nRc.2.0.1.t17952-RA">
    <property type="protein sequence ID" value="nRc.2.0.1.t17952-RA"/>
    <property type="gene ID" value="nRc.2.0.1.g17952"/>
</dbReference>
<organism evidence="1 2">
    <name type="scientific">Romanomermis culicivorax</name>
    <name type="common">Nematode worm</name>
    <dbReference type="NCBI Taxonomy" id="13658"/>
    <lineage>
        <taxon>Eukaryota</taxon>
        <taxon>Metazoa</taxon>
        <taxon>Ecdysozoa</taxon>
        <taxon>Nematoda</taxon>
        <taxon>Enoplea</taxon>
        <taxon>Dorylaimia</taxon>
        <taxon>Mermithida</taxon>
        <taxon>Mermithoidea</taxon>
        <taxon>Mermithidae</taxon>
        <taxon>Romanomermis</taxon>
    </lineage>
</organism>
<evidence type="ECO:0000313" key="1">
    <source>
        <dbReference type="Proteomes" id="UP000887565"/>
    </source>
</evidence>
<protein>
    <submittedName>
        <fullName evidence="2">Ribosomal protein L2</fullName>
    </submittedName>
</protein>
<dbReference type="Proteomes" id="UP000887565">
    <property type="component" value="Unplaced"/>
</dbReference>
<keyword evidence="1" id="KW-1185">Reference proteome</keyword>
<sequence length="70" mass="7387">MLLSMLTSYQSNAAYSSAENREKALGCRVALYTPRQGAGDRGGAKRRLPIGGAAYGTPKKIIRRAGVAST</sequence>